<feature type="transmembrane region" description="Helical" evidence="1">
    <location>
        <begin position="12"/>
        <end position="31"/>
    </location>
</feature>
<accession>A0A4Q1AQI5</accession>
<evidence type="ECO:0000256" key="1">
    <source>
        <dbReference type="SAM" id="Phobius"/>
    </source>
</evidence>
<feature type="transmembrane region" description="Helical" evidence="1">
    <location>
        <begin position="43"/>
        <end position="71"/>
    </location>
</feature>
<dbReference type="PANTHER" id="PTHR38834:SF3">
    <property type="entry name" value="SOLUTE-BINDING PROTEIN FAMILY 3_N-TERMINAL DOMAIN-CONTAINING PROTEIN"/>
    <property type="match status" value="1"/>
</dbReference>
<sequence length="304" mass="36019">MSPPIIKTDIYFPFMIMNISILTIQNLKFHYNENYYHNKNKNFYDFFYIIKFLGVIVKNIIFLFTCFLFVLNADEIQPLTESWEPYQIETKDGLEGIGIDLIKEIQKRVGNKKEIKVFPWKRSYNITLNKKGYALFLTTKSKHRENFFKWVGPVNSMKIKFFKNASRKDLSINSIEDAKKVSSIIVAENTISEETLRELGFKNLEINTISNGSFYKLLENKVDLYPVEYDSFIYKLKKMKLEDKIIPVKMKEPIIKSQLYIAFNKKTDDKIIKKWQKALDDIKNDGTYKRILERYGKSEETSFK</sequence>
<reference evidence="3 4" key="1">
    <citation type="submission" date="2017-09" db="EMBL/GenBank/DDBJ databases">
        <title>Genomics of the genus Arcobacter.</title>
        <authorList>
            <person name="Perez-Cataluna A."/>
            <person name="Figueras M.J."/>
            <person name="Salas-Masso N."/>
        </authorList>
    </citation>
    <scope>NUCLEOTIDE SEQUENCE [LARGE SCALE GENOMIC DNA]</scope>
    <source>
        <strain evidence="3 4">F156-34</strain>
    </source>
</reference>
<dbReference type="PANTHER" id="PTHR38834">
    <property type="entry name" value="PERIPLASMIC SUBSTRATE BINDING PROTEIN FAMILY 3"/>
    <property type="match status" value="1"/>
</dbReference>
<evidence type="ECO:0000313" key="3">
    <source>
        <dbReference type="EMBL" id="RXK11722.1"/>
    </source>
</evidence>
<evidence type="ECO:0000313" key="4">
    <source>
        <dbReference type="Proteomes" id="UP000289718"/>
    </source>
</evidence>
<keyword evidence="1" id="KW-0812">Transmembrane</keyword>
<dbReference type="EMBL" id="NXIE01000006">
    <property type="protein sequence ID" value="RXK11722.1"/>
    <property type="molecule type" value="Genomic_DNA"/>
</dbReference>
<keyword evidence="1" id="KW-0472">Membrane</keyword>
<dbReference type="InterPro" id="IPR001638">
    <property type="entry name" value="Solute-binding_3/MltF_N"/>
</dbReference>
<organism evidence="3 4">
    <name type="scientific">Halarcobacter mediterraneus</name>
    <dbReference type="NCBI Taxonomy" id="2023153"/>
    <lineage>
        <taxon>Bacteria</taxon>
        <taxon>Pseudomonadati</taxon>
        <taxon>Campylobacterota</taxon>
        <taxon>Epsilonproteobacteria</taxon>
        <taxon>Campylobacterales</taxon>
        <taxon>Arcobacteraceae</taxon>
        <taxon>Halarcobacter</taxon>
    </lineage>
</organism>
<dbReference type="AlphaFoldDB" id="A0A4Q1AQI5"/>
<dbReference type="Proteomes" id="UP000289718">
    <property type="component" value="Unassembled WGS sequence"/>
</dbReference>
<feature type="domain" description="Solute-binding protein family 3/N-terminal" evidence="2">
    <location>
        <begin position="81"/>
        <end position="297"/>
    </location>
</feature>
<proteinExistence type="predicted"/>
<dbReference type="Pfam" id="PF00497">
    <property type="entry name" value="SBP_bac_3"/>
    <property type="match status" value="1"/>
</dbReference>
<keyword evidence="1" id="KW-1133">Transmembrane helix</keyword>
<evidence type="ECO:0000259" key="2">
    <source>
        <dbReference type="Pfam" id="PF00497"/>
    </source>
</evidence>
<comment type="caution">
    <text evidence="3">The sequence shown here is derived from an EMBL/GenBank/DDBJ whole genome shotgun (WGS) entry which is preliminary data.</text>
</comment>
<dbReference type="Gene3D" id="3.40.190.10">
    <property type="entry name" value="Periplasmic binding protein-like II"/>
    <property type="match status" value="2"/>
</dbReference>
<protein>
    <recommendedName>
        <fullName evidence="2">Solute-binding protein family 3/N-terminal domain-containing protein</fullName>
    </recommendedName>
</protein>
<dbReference type="SUPFAM" id="SSF53850">
    <property type="entry name" value="Periplasmic binding protein-like II"/>
    <property type="match status" value="1"/>
</dbReference>
<name>A0A4Q1AQI5_9BACT</name>
<gene>
    <name evidence="3" type="ORF">CP965_13215</name>
</gene>
<keyword evidence="4" id="KW-1185">Reference proteome</keyword>